<gene>
    <name evidence="3" type="ORF">BRAD3257_2273</name>
</gene>
<dbReference type="KEGG" id="bvz:BRAD3257_2273"/>
<dbReference type="PRINTS" id="PR00420">
    <property type="entry name" value="RNGMNOXGNASE"/>
</dbReference>
<dbReference type="Proteomes" id="UP000246085">
    <property type="component" value="Chromosome BRAD3257"/>
</dbReference>
<dbReference type="GO" id="GO:0005737">
    <property type="term" value="C:cytoplasm"/>
    <property type="evidence" value="ECO:0007669"/>
    <property type="project" value="TreeGrafter"/>
</dbReference>
<dbReference type="RefSeq" id="WP_122401683.1">
    <property type="nucleotide sequence ID" value="NZ_LS398110.1"/>
</dbReference>
<name>A0A2U3PW16_9BRAD</name>
<accession>A0A2U3PW16</accession>
<protein>
    <submittedName>
        <fullName evidence="3">FAD dependent oxidoreductase</fullName>
    </submittedName>
</protein>
<dbReference type="EMBL" id="LS398110">
    <property type="protein sequence ID" value="SPP93350.1"/>
    <property type="molecule type" value="Genomic_DNA"/>
</dbReference>
<evidence type="ECO:0000256" key="1">
    <source>
        <dbReference type="ARBA" id="ARBA00023002"/>
    </source>
</evidence>
<dbReference type="Gene3D" id="3.30.9.10">
    <property type="entry name" value="D-Amino Acid Oxidase, subunit A, domain 2"/>
    <property type="match status" value="1"/>
</dbReference>
<evidence type="ECO:0000313" key="3">
    <source>
        <dbReference type="EMBL" id="SPP93350.1"/>
    </source>
</evidence>
<dbReference type="Gene3D" id="3.50.50.60">
    <property type="entry name" value="FAD/NAD(P)-binding domain"/>
    <property type="match status" value="1"/>
</dbReference>
<keyword evidence="1" id="KW-0560">Oxidoreductase</keyword>
<dbReference type="InterPro" id="IPR036188">
    <property type="entry name" value="FAD/NAD-bd_sf"/>
</dbReference>
<proteinExistence type="predicted"/>
<evidence type="ECO:0000313" key="4">
    <source>
        <dbReference type="Proteomes" id="UP000246085"/>
    </source>
</evidence>
<dbReference type="Pfam" id="PF01266">
    <property type="entry name" value="DAO"/>
    <property type="match status" value="1"/>
</dbReference>
<reference evidence="3 4" key="1">
    <citation type="submission" date="2018-03" db="EMBL/GenBank/DDBJ databases">
        <authorList>
            <person name="Gully D."/>
        </authorList>
    </citation>
    <scope>NUCLEOTIDE SEQUENCE [LARGE SCALE GENOMIC DNA]</scope>
    <source>
        <strain evidence="3">ORS3257</strain>
    </source>
</reference>
<feature type="domain" description="FAD dependent oxidoreductase" evidence="2">
    <location>
        <begin position="37"/>
        <end position="393"/>
    </location>
</feature>
<dbReference type="GO" id="GO:0016491">
    <property type="term" value="F:oxidoreductase activity"/>
    <property type="evidence" value="ECO:0007669"/>
    <property type="project" value="UniProtKB-KW"/>
</dbReference>
<dbReference type="PANTHER" id="PTHR13847:SF281">
    <property type="entry name" value="FAD DEPENDENT OXIDOREDUCTASE DOMAIN-CONTAINING PROTEIN"/>
    <property type="match status" value="1"/>
</dbReference>
<dbReference type="AlphaFoldDB" id="A0A2U3PW16"/>
<dbReference type="InterPro" id="IPR006076">
    <property type="entry name" value="FAD-dep_OxRdtase"/>
</dbReference>
<organism evidence="3 4">
    <name type="scientific">Bradyrhizobium vignae</name>
    <dbReference type="NCBI Taxonomy" id="1549949"/>
    <lineage>
        <taxon>Bacteria</taxon>
        <taxon>Pseudomonadati</taxon>
        <taxon>Pseudomonadota</taxon>
        <taxon>Alphaproteobacteria</taxon>
        <taxon>Hyphomicrobiales</taxon>
        <taxon>Nitrobacteraceae</taxon>
        <taxon>Bradyrhizobium</taxon>
    </lineage>
</organism>
<dbReference type="SUPFAM" id="SSF51905">
    <property type="entry name" value="FAD/NAD(P)-binding domain"/>
    <property type="match status" value="1"/>
</dbReference>
<dbReference type="PANTHER" id="PTHR13847">
    <property type="entry name" value="SARCOSINE DEHYDROGENASE-RELATED"/>
    <property type="match status" value="1"/>
</dbReference>
<evidence type="ECO:0000259" key="2">
    <source>
        <dbReference type="Pfam" id="PF01266"/>
    </source>
</evidence>
<sequence>MTAQSSIFAPDFSETPYWWDGWRPNDAGAGELPRETDVAIIGAGYAGISCALELAARGTEVIVLEAELPGIGASTLSGGQVTGGVNVGKSMSKRVSAAAGNSAIEGRLREAAAGYRFLETLIARYGIDCDYRRNGRIAAAWTAAQVGSWEGRIARLNAHTDSDVRMLDRNELRSELASEVYVGGALINGAGHLHPAKFFGGLLTAALGAGARLACHARVTSIARAGAGHRISTGRGEIFAKRVVIATNGYTGPATPWLKRRLVPVTSHQIATEILPAELQMSLIPRDRGVAEANSVTAYYRYSPDGQRFLFGGRARFYPLDRKASARILFAQMTERFPQLRDVKVSHSWGGKVAVTLDALPHLGRDPQGCYYAAGCNGSGVTTMTWLGHRLARHLLGEHDLVSDAFGTPLPSHPLYHGQTWFMPILGSYFQLRDHMDKRR</sequence>